<comment type="caution">
    <text evidence="1">The sequence shown here is derived from an EMBL/GenBank/DDBJ whole genome shotgun (WGS) entry which is preliminary data.</text>
</comment>
<gene>
    <name evidence="1" type="ORF">G1H11_14230</name>
</gene>
<accession>A0A6N9YNB2</accession>
<dbReference type="Proteomes" id="UP000469185">
    <property type="component" value="Unassembled WGS sequence"/>
</dbReference>
<keyword evidence="2" id="KW-1185">Reference proteome</keyword>
<name>A0A6N9YNB2_9ACTN</name>
<evidence type="ECO:0000313" key="1">
    <source>
        <dbReference type="EMBL" id="NED96464.1"/>
    </source>
</evidence>
<reference evidence="1 2" key="1">
    <citation type="submission" date="2020-02" db="EMBL/GenBank/DDBJ databases">
        <authorList>
            <person name="Li X.-J."/>
            <person name="Feng X.-M."/>
        </authorList>
    </citation>
    <scope>NUCLEOTIDE SEQUENCE [LARGE SCALE GENOMIC DNA]</scope>
    <source>
        <strain evidence="1 2">CGMCC 4.7225</strain>
    </source>
</reference>
<evidence type="ECO:0000313" key="2">
    <source>
        <dbReference type="Proteomes" id="UP000469185"/>
    </source>
</evidence>
<dbReference type="EMBL" id="JAAGOB010000007">
    <property type="protein sequence ID" value="NED96464.1"/>
    <property type="molecule type" value="Genomic_DNA"/>
</dbReference>
<proteinExistence type="predicted"/>
<dbReference type="RefSeq" id="WP_163819251.1">
    <property type="nucleotide sequence ID" value="NZ_JAAGOB010000007.1"/>
</dbReference>
<organism evidence="1 2">
    <name type="scientific">Phytoactinopolyspora alkaliphila</name>
    <dbReference type="NCBI Taxonomy" id="1783498"/>
    <lineage>
        <taxon>Bacteria</taxon>
        <taxon>Bacillati</taxon>
        <taxon>Actinomycetota</taxon>
        <taxon>Actinomycetes</taxon>
        <taxon>Jiangellales</taxon>
        <taxon>Jiangellaceae</taxon>
        <taxon>Phytoactinopolyspora</taxon>
    </lineage>
</organism>
<protein>
    <submittedName>
        <fullName evidence="1">Uncharacterized protein</fullName>
    </submittedName>
</protein>
<sequence>MDPETPAHEPSERQRQLLRVIKALFDEQDEARSSRQGVNQDQILERLADWTRSEVVVTGTQLADLYLDTKSPPDGLYVLDFTPDGLYWAKRPPWT</sequence>
<dbReference type="AlphaFoldDB" id="A0A6N9YNB2"/>